<protein>
    <submittedName>
        <fullName evidence="2">Integrase, catalytic core protein</fullName>
    </submittedName>
</protein>
<dbReference type="Pfam" id="PF07727">
    <property type="entry name" value="RVT_2"/>
    <property type="match status" value="1"/>
</dbReference>
<evidence type="ECO:0000259" key="1">
    <source>
        <dbReference type="Pfam" id="PF07727"/>
    </source>
</evidence>
<evidence type="ECO:0000313" key="3">
    <source>
        <dbReference type="Proteomes" id="UP000198211"/>
    </source>
</evidence>
<dbReference type="PANTHER" id="PTHR11439">
    <property type="entry name" value="GAG-POL-RELATED RETROTRANSPOSON"/>
    <property type="match status" value="1"/>
</dbReference>
<accession>A0A225VDK3</accession>
<organism evidence="2 3">
    <name type="scientific">Phytophthora megakarya</name>
    <dbReference type="NCBI Taxonomy" id="4795"/>
    <lineage>
        <taxon>Eukaryota</taxon>
        <taxon>Sar</taxon>
        <taxon>Stramenopiles</taxon>
        <taxon>Oomycota</taxon>
        <taxon>Peronosporomycetes</taxon>
        <taxon>Peronosporales</taxon>
        <taxon>Peronosporaceae</taxon>
        <taxon>Phytophthora</taxon>
    </lineage>
</organism>
<name>A0A225VDK3_9STRA</name>
<keyword evidence="3" id="KW-1185">Reference proteome</keyword>
<evidence type="ECO:0000313" key="2">
    <source>
        <dbReference type="EMBL" id="OWZ03591.1"/>
    </source>
</evidence>
<dbReference type="AlphaFoldDB" id="A0A225VDK3"/>
<proteinExistence type="predicted"/>
<dbReference type="Proteomes" id="UP000198211">
    <property type="component" value="Unassembled WGS sequence"/>
</dbReference>
<dbReference type="EMBL" id="NBNE01005431">
    <property type="protein sequence ID" value="OWZ03591.1"/>
    <property type="molecule type" value="Genomic_DNA"/>
</dbReference>
<gene>
    <name evidence="2" type="ORF">PHMEG_00024650</name>
</gene>
<dbReference type="OrthoDB" id="114355at2759"/>
<reference evidence="3" key="1">
    <citation type="submission" date="2017-03" db="EMBL/GenBank/DDBJ databases">
        <title>Phytopthora megakarya and P. palmivora, two closely related causual agents of cacao black pod achieved similar genome size and gene model numbers by different mechanisms.</title>
        <authorList>
            <person name="Ali S."/>
            <person name="Shao J."/>
            <person name="Larry D.J."/>
            <person name="Kronmiller B."/>
            <person name="Shen D."/>
            <person name="Strem M.D."/>
            <person name="Melnick R.L."/>
            <person name="Guiltinan M.J."/>
            <person name="Tyler B.M."/>
            <person name="Meinhardt L.W."/>
            <person name="Bailey B.A."/>
        </authorList>
    </citation>
    <scope>NUCLEOTIDE SEQUENCE [LARGE SCALE GENOMIC DNA]</scope>
    <source>
        <strain evidence="3">zdho120</strain>
    </source>
</reference>
<dbReference type="STRING" id="4795.A0A225VDK3"/>
<dbReference type="InterPro" id="IPR013103">
    <property type="entry name" value="RVT_2"/>
</dbReference>
<feature type="domain" description="Reverse transcriptase Ty1/copia-type" evidence="1">
    <location>
        <begin position="210"/>
        <end position="381"/>
    </location>
</feature>
<comment type="caution">
    <text evidence="2">The sequence shown here is derived from an EMBL/GenBank/DDBJ whole genome shotgun (WGS) entry which is preliminary data.</text>
</comment>
<sequence>MVELRQLELIRLAKRLKLEYIDPSSLAASVPDLVFYAEPVEEGCDSYSGDEDMAHLDEFIREFDNDVCTLPDISEYIGQSRDEILQGDKGYGSQLQALTMFAGATLTEKQRHAEALVATENLVNKIENSRISGHAVLPEPKTYQEAIHGGDAVHWREAVNKEGKSLISHGIWKLVRLPMGAKALTSRWIFKLKYDADGNVERYKARIAACFAGTSGWEYHQTDSDTAFLNGEEVYMVQPEGLVEPGKEEVVCRLVQALYGLKQAPRAWHKRLTEFLKKHGYEKLNSDACIYVHTRGGGVSIIGIYVDDLLLISSTCAGIVNMKLMLATEFNCKDMGEVHYILGLQVRRDRNARSLSIDQRTYAGKVLEKFKLSHVNPARTPSDSGSVLTKADCPQTDADRAQMHDKVYRGLIGSLMYLMTGSRPDIAFSMMIVRKYLNNPGLTHWSAVKRILRYVKGTLNYGLVVNGRGSDALQLKAFVDSDYAKDIDTRSSVSG</sequence>